<dbReference type="Proteomes" id="UP001155241">
    <property type="component" value="Unassembled WGS sequence"/>
</dbReference>
<protein>
    <submittedName>
        <fullName evidence="1">Uncharacterized protein</fullName>
    </submittedName>
</protein>
<comment type="caution">
    <text evidence="1">The sequence shown here is derived from an EMBL/GenBank/DDBJ whole genome shotgun (WGS) entry which is preliminary data.</text>
</comment>
<evidence type="ECO:0000313" key="2">
    <source>
        <dbReference type="Proteomes" id="UP001155241"/>
    </source>
</evidence>
<dbReference type="EMBL" id="JAMXLR010000090">
    <property type="protein sequence ID" value="MCO6047170.1"/>
    <property type="molecule type" value="Genomic_DNA"/>
</dbReference>
<proteinExistence type="predicted"/>
<gene>
    <name evidence="1" type="ORF">NG895_25000</name>
</gene>
<organism evidence="1 2">
    <name type="scientific">Aeoliella straminimaris</name>
    <dbReference type="NCBI Taxonomy" id="2954799"/>
    <lineage>
        <taxon>Bacteria</taxon>
        <taxon>Pseudomonadati</taxon>
        <taxon>Planctomycetota</taxon>
        <taxon>Planctomycetia</taxon>
        <taxon>Pirellulales</taxon>
        <taxon>Lacipirellulaceae</taxon>
        <taxon>Aeoliella</taxon>
    </lineage>
</organism>
<dbReference type="RefSeq" id="WP_252855283.1">
    <property type="nucleotide sequence ID" value="NZ_JAMXLR010000090.1"/>
</dbReference>
<name>A0A9X2JIK2_9BACT</name>
<keyword evidence="2" id="KW-1185">Reference proteome</keyword>
<dbReference type="AlphaFoldDB" id="A0A9X2JIK2"/>
<sequence length="185" mass="20822">MSFDPAAYGPTFADLLAVDRCRPLDGGSPDQPMWSRMNSLTPADAFNHTQIANREMASACLAGVWLLHDFLDDSHRISQDIGSSTGSFWHGIMHRREGDFSNAKYWFRNVGHHPVYEPLAAAAEQLADQHDAIDVLPTDEWDAFAFVDACQQAVRRGTDADFCRAVQQAEWELLFDYCYHRAIGQ</sequence>
<accession>A0A9X2JIK2</accession>
<reference evidence="1" key="1">
    <citation type="submission" date="2022-06" db="EMBL/GenBank/DDBJ databases">
        <title>Aeoliella straminimaris, a novel planctomycete from sediments.</title>
        <authorList>
            <person name="Vitorino I.R."/>
            <person name="Lage O.M."/>
        </authorList>
    </citation>
    <scope>NUCLEOTIDE SEQUENCE</scope>
    <source>
        <strain evidence="1">ICT_H6.2</strain>
    </source>
</reference>
<evidence type="ECO:0000313" key="1">
    <source>
        <dbReference type="EMBL" id="MCO6047170.1"/>
    </source>
</evidence>